<organism evidence="2 3">
    <name type="scientific">Roseofilum casamattae BLCC-M143</name>
    <dbReference type="NCBI Taxonomy" id="3022442"/>
    <lineage>
        <taxon>Bacteria</taxon>
        <taxon>Bacillati</taxon>
        <taxon>Cyanobacteriota</taxon>
        <taxon>Cyanophyceae</taxon>
        <taxon>Desertifilales</taxon>
        <taxon>Desertifilaceae</taxon>
        <taxon>Roseofilum</taxon>
        <taxon>Roseofilum casamattae</taxon>
    </lineage>
</organism>
<dbReference type="InterPro" id="IPR012899">
    <property type="entry name" value="LTXXQ"/>
</dbReference>
<dbReference type="CDD" id="cd09916">
    <property type="entry name" value="CpxP_like"/>
    <property type="match status" value="1"/>
</dbReference>
<evidence type="ECO:0000256" key="1">
    <source>
        <dbReference type="SAM" id="MobiDB-lite"/>
    </source>
</evidence>
<keyword evidence="3" id="KW-1185">Reference proteome</keyword>
<gene>
    <name evidence="2" type="ORF">PMH09_09365</name>
</gene>
<dbReference type="RefSeq" id="WP_283758058.1">
    <property type="nucleotide sequence ID" value="NZ_JAQOSQ010000007.1"/>
</dbReference>
<proteinExistence type="predicted"/>
<evidence type="ECO:0000313" key="3">
    <source>
        <dbReference type="Proteomes" id="UP001232992"/>
    </source>
</evidence>
<name>A0ABT7BW31_9CYAN</name>
<dbReference type="Pfam" id="PF07813">
    <property type="entry name" value="LTXXQ"/>
    <property type="match status" value="1"/>
</dbReference>
<dbReference type="EMBL" id="JAQOSQ010000007">
    <property type="protein sequence ID" value="MDJ1183407.1"/>
    <property type="molecule type" value="Genomic_DNA"/>
</dbReference>
<sequence>MMSINPKSITRLCAVTFTVLMLGGGMAEARPSWGDRHLNNADSNSLILAQRGPGQRGNRGDRLIQELNLSPDQQQQMQAIKSRYQPQMEAQKEQVQQAREQLRDLMVSNASDGQIRAQHQQVQQLMQQMGNLRFNSMLEVRAILDSSQRQQFANLMEQKHRGGRPGGRRGQPGNVESPDSTGF</sequence>
<feature type="region of interest" description="Disordered" evidence="1">
    <location>
        <begin position="155"/>
        <end position="183"/>
    </location>
</feature>
<evidence type="ECO:0000313" key="2">
    <source>
        <dbReference type="EMBL" id="MDJ1183407.1"/>
    </source>
</evidence>
<reference evidence="2 3" key="1">
    <citation type="submission" date="2023-01" db="EMBL/GenBank/DDBJ databases">
        <title>Novel diversity within Roseofilum (Cyanobacteria; Desertifilaceae) from marine benthic mats with descriptions of four novel species.</title>
        <authorList>
            <person name="Wang Y."/>
            <person name="Berthold D.E."/>
            <person name="Hu J."/>
            <person name="Lefler F.W."/>
            <person name="Laughinghouse H.D. IV."/>
        </authorList>
    </citation>
    <scope>NUCLEOTIDE SEQUENCE [LARGE SCALE GENOMIC DNA]</scope>
    <source>
        <strain evidence="2 3">BLCC-M143</strain>
    </source>
</reference>
<comment type="caution">
    <text evidence="2">The sequence shown here is derived from an EMBL/GenBank/DDBJ whole genome shotgun (WGS) entry which is preliminary data.</text>
</comment>
<dbReference type="Proteomes" id="UP001232992">
    <property type="component" value="Unassembled WGS sequence"/>
</dbReference>
<dbReference type="Gene3D" id="1.20.120.1490">
    <property type="match status" value="1"/>
</dbReference>
<accession>A0ABT7BW31</accession>
<protein>
    <submittedName>
        <fullName evidence="2">Spy/CpxP family protein refolding chaperone</fullName>
    </submittedName>
</protein>